<dbReference type="AlphaFoldDB" id="A3VGU2"/>
<protein>
    <submittedName>
        <fullName evidence="1">Uncharacterized protein</fullName>
    </submittedName>
</protein>
<dbReference type="EMBL" id="AAMT01000008">
    <property type="protein sequence ID" value="EAQ12497.1"/>
    <property type="molecule type" value="Genomic_DNA"/>
</dbReference>
<dbReference type="Proteomes" id="UP000002931">
    <property type="component" value="Unassembled WGS sequence"/>
</dbReference>
<proteinExistence type="predicted"/>
<gene>
    <name evidence="1" type="ORF">RB2654_14465</name>
</gene>
<comment type="caution">
    <text evidence="1">The sequence shown here is derived from an EMBL/GenBank/DDBJ whole genome shotgun (WGS) entry which is preliminary data.</text>
</comment>
<name>A3VGU2_9RHOB</name>
<organism evidence="1 2">
    <name type="scientific">Maritimibacter alkaliphilus HTCC2654</name>
    <dbReference type="NCBI Taxonomy" id="314271"/>
    <lineage>
        <taxon>Bacteria</taxon>
        <taxon>Pseudomonadati</taxon>
        <taxon>Pseudomonadota</taxon>
        <taxon>Alphaproteobacteria</taxon>
        <taxon>Rhodobacterales</taxon>
        <taxon>Roseobacteraceae</taxon>
        <taxon>Maritimibacter</taxon>
    </lineage>
</organism>
<sequence>MNLLHIEPRASPRSCPILFISPDRGGA</sequence>
<evidence type="ECO:0000313" key="1">
    <source>
        <dbReference type="EMBL" id="EAQ12497.1"/>
    </source>
</evidence>
<reference evidence="1 2" key="1">
    <citation type="journal article" date="2010" name="J. Bacteriol.">
        <title>Genome sequences of Pelagibaca bermudensis HTCC2601T and Maritimibacter alkaliphilus HTCC2654T, the type strains of two marine Roseobacter genera.</title>
        <authorList>
            <person name="Thrash J.C."/>
            <person name="Cho J.C."/>
            <person name="Ferriera S."/>
            <person name="Johnson J."/>
            <person name="Vergin K.L."/>
            <person name="Giovannoni S.J."/>
        </authorList>
    </citation>
    <scope>NUCLEOTIDE SEQUENCE [LARGE SCALE GENOMIC DNA]</scope>
    <source>
        <strain evidence="1 2">HTCC2654</strain>
    </source>
</reference>
<evidence type="ECO:0000313" key="2">
    <source>
        <dbReference type="Proteomes" id="UP000002931"/>
    </source>
</evidence>
<keyword evidence="2" id="KW-1185">Reference proteome</keyword>
<accession>A3VGU2</accession>
<dbReference type="HOGENOM" id="CLU_3414804_0_0_5"/>